<proteinExistence type="predicted"/>
<protein>
    <submittedName>
        <fullName evidence="1">26589_t:CDS:1</fullName>
    </submittedName>
</protein>
<evidence type="ECO:0000313" key="2">
    <source>
        <dbReference type="Proteomes" id="UP000789405"/>
    </source>
</evidence>
<dbReference type="OrthoDB" id="2449302at2759"/>
<dbReference type="EMBL" id="CAJVPY010015914">
    <property type="protein sequence ID" value="CAG8754393.1"/>
    <property type="molecule type" value="Genomic_DNA"/>
</dbReference>
<feature type="non-terminal residue" evidence="1">
    <location>
        <position position="1"/>
    </location>
</feature>
<reference evidence="1" key="1">
    <citation type="submission" date="2021-06" db="EMBL/GenBank/DDBJ databases">
        <authorList>
            <person name="Kallberg Y."/>
            <person name="Tangrot J."/>
            <person name="Rosling A."/>
        </authorList>
    </citation>
    <scope>NUCLEOTIDE SEQUENCE</scope>
    <source>
        <strain evidence="1">MA453B</strain>
    </source>
</reference>
<dbReference type="AlphaFoldDB" id="A0A9N9IX86"/>
<organism evidence="1 2">
    <name type="scientific">Dentiscutata erythropus</name>
    <dbReference type="NCBI Taxonomy" id="1348616"/>
    <lineage>
        <taxon>Eukaryota</taxon>
        <taxon>Fungi</taxon>
        <taxon>Fungi incertae sedis</taxon>
        <taxon>Mucoromycota</taxon>
        <taxon>Glomeromycotina</taxon>
        <taxon>Glomeromycetes</taxon>
        <taxon>Diversisporales</taxon>
        <taxon>Gigasporaceae</taxon>
        <taxon>Dentiscutata</taxon>
    </lineage>
</organism>
<accession>A0A9N9IX86</accession>
<comment type="caution">
    <text evidence="1">The sequence shown here is derived from an EMBL/GenBank/DDBJ whole genome shotgun (WGS) entry which is preliminary data.</text>
</comment>
<dbReference type="Proteomes" id="UP000789405">
    <property type="component" value="Unassembled WGS sequence"/>
</dbReference>
<sequence length="112" mass="12860">MILEKAVKPNIVTNNVTPQSKNETILSSIQKGNNNTLKKKKAKLPLERKPKQEFITHLLPESFPKQVKKLRELVKENENRVKLIGVTTDTHWDEIVKTTIITQSNIVQIFGF</sequence>
<gene>
    <name evidence="1" type="ORF">DERYTH_LOCUS17188</name>
</gene>
<keyword evidence="2" id="KW-1185">Reference proteome</keyword>
<evidence type="ECO:0000313" key="1">
    <source>
        <dbReference type="EMBL" id="CAG8754393.1"/>
    </source>
</evidence>
<name>A0A9N9IX86_9GLOM</name>